<dbReference type="EMBL" id="JAAIKR010000004">
    <property type="protein sequence ID" value="MBR9727550.1"/>
    <property type="molecule type" value="Genomic_DNA"/>
</dbReference>
<evidence type="ECO:0000259" key="1">
    <source>
        <dbReference type="PROSITE" id="PS51186"/>
    </source>
</evidence>
<proteinExistence type="predicted"/>
<dbReference type="InterPro" id="IPR016181">
    <property type="entry name" value="Acyl_CoA_acyltransferase"/>
</dbReference>
<evidence type="ECO:0000313" key="3">
    <source>
        <dbReference type="Proteomes" id="UP000811844"/>
    </source>
</evidence>
<keyword evidence="3" id="KW-1185">Reference proteome</keyword>
<reference evidence="2 3" key="1">
    <citation type="submission" date="2020-02" db="EMBL/GenBank/DDBJ databases">
        <title>Shewanella WXL01 sp. nov., a marine bacterium isolated from green algae in Luhuitou Fringing Reef (Northern South China Sea).</title>
        <authorList>
            <person name="Wang X."/>
        </authorList>
    </citation>
    <scope>NUCLEOTIDE SEQUENCE [LARGE SCALE GENOMIC DNA]</scope>
    <source>
        <strain evidence="2 3">MCCC 1A01895</strain>
    </source>
</reference>
<sequence length="182" mass="19685">MELSLFNPRLTNTITQQTIEFFKGVFSDAESEAEGNMIAQLVADLITTTAEPELIGFSATHENTLVGCILLSRFSLPNGQSSFILSPVAISTTEQGKGIGQALINDAIAHLKAQKVELVFTYGDPNFYAKVGFLPISEDVVSAPQPLSYPHGWLAQSLTEQPLVPIIGKTQCVAALNDPSYW</sequence>
<dbReference type="SUPFAM" id="SSF55729">
    <property type="entry name" value="Acyl-CoA N-acyltransferases (Nat)"/>
    <property type="match status" value="1"/>
</dbReference>
<dbReference type="InterPro" id="IPR000182">
    <property type="entry name" value="GNAT_dom"/>
</dbReference>
<accession>A0ABS5I2H0</accession>
<gene>
    <name evidence="2" type="ORF">G3R48_06065</name>
</gene>
<dbReference type="PROSITE" id="PS51186">
    <property type="entry name" value="GNAT"/>
    <property type="match status" value="1"/>
</dbReference>
<name>A0ABS5I2H0_9GAMM</name>
<evidence type="ECO:0000313" key="2">
    <source>
        <dbReference type="EMBL" id="MBR9727550.1"/>
    </source>
</evidence>
<feature type="domain" description="N-acetyltransferase" evidence="1">
    <location>
        <begin position="9"/>
        <end position="159"/>
    </location>
</feature>
<comment type="caution">
    <text evidence="2">The sequence shown here is derived from an EMBL/GenBank/DDBJ whole genome shotgun (WGS) entry which is preliminary data.</text>
</comment>
<organism evidence="2 3">
    <name type="scientific">Shewanella intestini</name>
    <dbReference type="NCBI Taxonomy" id="2017544"/>
    <lineage>
        <taxon>Bacteria</taxon>
        <taxon>Pseudomonadati</taxon>
        <taxon>Pseudomonadota</taxon>
        <taxon>Gammaproteobacteria</taxon>
        <taxon>Alteromonadales</taxon>
        <taxon>Shewanellaceae</taxon>
        <taxon>Shewanella</taxon>
    </lineage>
</organism>
<dbReference type="Gene3D" id="3.40.630.30">
    <property type="match status" value="1"/>
</dbReference>
<protein>
    <submittedName>
        <fullName evidence="2">N-acetyltransferase</fullName>
    </submittedName>
</protein>
<dbReference type="RefSeq" id="WP_153661911.1">
    <property type="nucleotide sequence ID" value="NZ_JAAIKR010000004.1"/>
</dbReference>
<dbReference type="CDD" id="cd04301">
    <property type="entry name" value="NAT_SF"/>
    <property type="match status" value="1"/>
</dbReference>
<dbReference type="Proteomes" id="UP000811844">
    <property type="component" value="Unassembled WGS sequence"/>
</dbReference>
<dbReference type="Pfam" id="PF13508">
    <property type="entry name" value="Acetyltransf_7"/>
    <property type="match status" value="1"/>
</dbReference>